<evidence type="ECO:0000256" key="6">
    <source>
        <dbReference type="SAM" id="SignalP"/>
    </source>
</evidence>
<dbReference type="InterPro" id="IPR010583">
    <property type="entry name" value="MipA"/>
</dbReference>
<dbReference type="RefSeq" id="WP_155464331.1">
    <property type="nucleotide sequence ID" value="NZ_WNKY01000013.1"/>
</dbReference>
<comment type="subcellular location">
    <subcellularLocation>
        <location evidence="1">Cell outer membrane</location>
    </subcellularLocation>
</comment>
<keyword evidence="3 6" id="KW-0732">Signal</keyword>
<dbReference type="EMBL" id="WNKY01000013">
    <property type="protein sequence ID" value="MTV38763.1"/>
    <property type="molecule type" value="Genomic_DNA"/>
</dbReference>
<dbReference type="PANTHER" id="PTHR38776">
    <property type="entry name" value="MLTA-INTERACTING PROTEIN-RELATED"/>
    <property type="match status" value="1"/>
</dbReference>
<dbReference type="Pfam" id="PF06629">
    <property type="entry name" value="MipA"/>
    <property type="match status" value="1"/>
</dbReference>
<evidence type="ECO:0000256" key="5">
    <source>
        <dbReference type="ARBA" id="ARBA00023237"/>
    </source>
</evidence>
<name>A0A6L6PIB7_9BURK</name>
<keyword evidence="8" id="KW-1185">Reference proteome</keyword>
<feature type="signal peptide" evidence="6">
    <location>
        <begin position="1"/>
        <end position="21"/>
    </location>
</feature>
<dbReference type="OrthoDB" id="8585044at2"/>
<dbReference type="PANTHER" id="PTHR38776:SF1">
    <property type="entry name" value="MLTA-INTERACTING PROTEIN-RELATED"/>
    <property type="match status" value="1"/>
</dbReference>
<keyword evidence="5" id="KW-0998">Cell outer membrane</keyword>
<accession>A0A6L6PIB7</accession>
<reference evidence="7 8" key="1">
    <citation type="submission" date="2019-11" db="EMBL/GenBank/DDBJ databases">
        <title>Type strains purchased from KCTC, JCM and DSMZ.</title>
        <authorList>
            <person name="Lu H."/>
        </authorList>
    </citation>
    <scope>NUCLEOTIDE SEQUENCE [LARGE SCALE GENOMIC DNA]</scope>
    <source>
        <strain evidence="7 8">KCTC 22382</strain>
    </source>
</reference>
<evidence type="ECO:0000256" key="1">
    <source>
        <dbReference type="ARBA" id="ARBA00004442"/>
    </source>
</evidence>
<sequence>MRYAITLTLVSLCAFSGKSFAEEAKPAAGGDSFTAGVGLAYVPEYAGADKSRVLPLPFLEKTYANGFFLSTQRGIGYATEVDGFKLSGALGYNGGRKDHKENYFSGSDALKGMGNIEGAAQAVLSVGYQVGTVGLSLTTKQNLGHREYGSTYTLGLEAPLYTSATDQIGFGASAEYGDRKHMQTYFGVTARQSAASGYKAYTAKAGFENVTAGVNWSHVIDSNWAVRSVLGVSRLTGDAADSPLTKRKTTPMVMTALVYRF</sequence>
<dbReference type="Proteomes" id="UP000475582">
    <property type="component" value="Unassembled WGS sequence"/>
</dbReference>
<comment type="similarity">
    <text evidence="2">Belongs to the MipA/OmpV family.</text>
</comment>
<gene>
    <name evidence="7" type="ORF">GM676_14380</name>
</gene>
<keyword evidence="4" id="KW-0472">Membrane</keyword>
<proteinExistence type="inferred from homology"/>
<evidence type="ECO:0000256" key="2">
    <source>
        <dbReference type="ARBA" id="ARBA00005722"/>
    </source>
</evidence>
<dbReference type="AlphaFoldDB" id="A0A6L6PIB7"/>
<evidence type="ECO:0000313" key="7">
    <source>
        <dbReference type="EMBL" id="MTV38763.1"/>
    </source>
</evidence>
<comment type="caution">
    <text evidence="7">The sequence shown here is derived from an EMBL/GenBank/DDBJ whole genome shotgun (WGS) entry which is preliminary data.</text>
</comment>
<evidence type="ECO:0000313" key="8">
    <source>
        <dbReference type="Proteomes" id="UP000475582"/>
    </source>
</evidence>
<organism evidence="7 8">
    <name type="scientific">Duganella radicis</name>
    <dbReference type="NCBI Taxonomy" id="551988"/>
    <lineage>
        <taxon>Bacteria</taxon>
        <taxon>Pseudomonadati</taxon>
        <taxon>Pseudomonadota</taxon>
        <taxon>Betaproteobacteria</taxon>
        <taxon>Burkholderiales</taxon>
        <taxon>Oxalobacteraceae</taxon>
        <taxon>Telluria group</taxon>
        <taxon>Duganella</taxon>
    </lineage>
</organism>
<evidence type="ECO:0000256" key="4">
    <source>
        <dbReference type="ARBA" id="ARBA00023136"/>
    </source>
</evidence>
<dbReference type="GO" id="GO:0009279">
    <property type="term" value="C:cell outer membrane"/>
    <property type="evidence" value="ECO:0007669"/>
    <property type="project" value="UniProtKB-SubCell"/>
</dbReference>
<protein>
    <submittedName>
        <fullName evidence="7">MipA/OmpV family protein</fullName>
    </submittedName>
</protein>
<feature type="chain" id="PRO_5027088221" evidence="6">
    <location>
        <begin position="22"/>
        <end position="261"/>
    </location>
</feature>
<evidence type="ECO:0000256" key="3">
    <source>
        <dbReference type="ARBA" id="ARBA00022729"/>
    </source>
</evidence>